<dbReference type="FunFam" id="3.30.70.330:FF:000382">
    <property type="entry name" value="G-patch domain-containing protein"/>
    <property type="match status" value="1"/>
</dbReference>
<feature type="region of interest" description="Disordered" evidence="6">
    <location>
        <begin position="387"/>
        <end position="413"/>
    </location>
</feature>
<feature type="compositionally biased region" description="Low complexity" evidence="6">
    <location>
        <begin position="296"/>
        <end position="305"/>
    </location>
</feature>
<accession>A0A238FQ71</accession>
<feature type="domain" description="G-patch" evidence="7">
    <location>
        <begin position="495"/>
        <end position="544"/>
    </location>
</feature>
<evidence type="ECO:0000313" key="9">
    <source>
        <dbReference type="Proteomes" id="UP000198372"/>
    </source>
</evidence>
<gene>
    <name evidence="8" type="ORF">BQ2448_6585</name>
</gene>
<dbReference type="Gene3D" id="3.30.70.330">
    <property type="match status" value="1"/>
</dbReference>
<feature type="compositionally biased region" description="Low complexity" evidence="6">
    <location>
        <begin position="538"/>
        <end position="555"/>
    </location>
</feature>
<feature type="compositionally biased region" description="Pro residues" evidence="6">
    <location>
        <begin position="349"/>
        <end position="369"/>
    </location>
</feature>
<feature type="compositionally biased region" description="Low complexity" evidence="6">
    <location>
        <begin position="87"/>
        <end position="138"/>
    </location>
</feature>
<dbReference type="EMBL" id="FMSP01000020">
    <property type="protein sequence ID" value="SCV74153.1"/>
    <property type="molecule type" value="Genomic_DNA"/>
</dbReference>
<dbReference type="Proteomes" id="UP000198372">
    <property type="component" value="Unassembled WGS sequence"/>
</dbReference>
<evidence type="ECO:0000256" key="6">
    <source>
        <dbReference type="SAM" id="MobiDB-lite"/>
    </source>
</evidence>
<proteinExistence type="predicted"/>
<dbReference type="PROSITE" id="PS50174">
    <property type="entry name" value="G_PATCH"/>
    <property type="match status" value="1"/>
</dbReference>
<feature type="compositionally biased region" description="Polar residues" evidence="6">
    <location>
        <begin position="144"/>
        <end position="154"/>
    </location>
</feature>
<feature type="region of interest" description="Disordered" evidence="6">
    <location>
        <begin position="236"/>
        <end position="374"/>
    </location>
</feature>
<evidence type="ECO:0000256" key="4">
    <source>
        <dbReference type="ARBA" id="ARBA00023187"/>
    </source>
</evidence>
<reference evidence="9" key="1">
    <citation type="submission" date="2016-09" db="EMBL/GenBank/DDBJ databases">
        <authorList>
            <person name="Jeantristanb JTB J.-T."/>
            <person name="Ricardo R."/>
        </authorList>
    </citation>
    <scope>NUCLEOTIDE SEQUENCE [LARGE SCALE GENOMIC DNA]</scope>
</reference>
<keyword evidence="9" id="KW-1185">Reference proteome</keyword>
<name>A0A238FQ71_9BASI</name>
<keyword evidence="3" id="KW-0694">RNA-binding</keyword>
<evidence type="ECO:0000256" key="1">
    <source>
        <dbReference type="ARBA" id="ARBA00004123"/>
    </source>
</evidence>
<dbReference type="GO" id="GO:0045292">
    <property type="term" value="P:mRNA cis splicing, via spliceosome"/>
    <property type="evidence" value="ECO:0007669"/>
    <property type="project" value="InterPro"/>
</dbReference>
<feature type="region of interest" description="Disordered" evidence="6">
    <location>
        <begin position="527"/>
        <end position="577"/>
    </location>
</feature>
<dbReference type="PANTHER" id="PTHR13288">
    <property type="entry name" value="SPLICING FACTOR 45 SPF45"/>
    <property type="match status" value="1"/>
</dbReference>
<dbReference type="AlphaFoldDB" id="A0A238FQ71"/>
<dbReference type="GO" id="GO:0071011">
    <property type="term" value="C:precatalytic spliceosome"/>
    <property type="evidence" value="ECO:0007669"/>
    <property type="project" value="TreeGrafter"/>
</dbReference>
<dbReference type="OrthoDB" id="5411533at2759"/>
<dbReference type="InterPro" id="IPR012677">
    <property type="entry name" value="Nucleotide-bd_a/b_plait_sf"/>
</dbReference>
<evidence type="ECO:0000313" key="8">
    <source>
        <dbReference type="EMBL" id="SCV74153.1"/>
    </source>
</evidence>
<evidence type="ECO:0000256" key="5">
    <source>
        <dbReference type="ARBA" id="ARBA00023242"/>
    </source>
</evidence>
<dbReference type="GO" id="GO:0003723">
    <property type="term" value="F:RNA binding"/>
    <property type="evidence" value="ECO:0007669"/>
    <property type="project" value="UniProtKB-KW"/>
</dbReference>
<keyword evidence="5" id="KW-0539">Nucleus</keyword>
<sequence>MSLYAGINIKSGPPGSAPGSGAGAAPARASPSQSPVDPKNNPQAQASGSSTPSTSTTTGQWSAALRFAPVPRKKAPTAPAPSRPLYASISSSASASTTTSTSSGTGIRSGFIPSSTSTTQPSTSSYAPTASSSSSSVPPKDDLLTSTRPRSQITRPPPMALDDDDVNGFAQTAQGKRAAKKAAYLQSASGAYRASSGGGGVGALKKQKELVLFGDDVPYDPLRPCDYSAYKAYVQDLRRKRRLEREEEERARRRARSYSGSSDYTSSDGEGEERDDRANKKARLFAPPSSYHSVDTAQASTTSTPAPAPAPAPAPEFAMKREETGEEAYLRRLAMSSGANKPPVVAAPSPAPPPPRTAVPPPPPPPPPQVAASSDFIPLFAPPLASLTPQTYTTPSAPTSTSNAYPSQVPKPYSANETIQGRIEPFNVQLSEAQIRAREIAEKLGRLARTANVGMGESGTGTGMEVGTGAIEGAGTSASAPTRDFQPVEGAYDPNVPFAQRMMAKFGWEKGKGLGATESGMTSALSVSKNPIPAKKNAASSSSSSSSTTTATTASNIATHSNRIIDRSKESRKTDLDHQWGEPSRIVLLTNLCTVSELDDDLTNEVAEEAAKFGVVERCLYRIVTNEEGFEELRVFLVMSGLAGGYNGCRTFDGRFFGGKTVRARYYDEEAFKRGEWTL</sequence>
<comment type="subcellular location">
    <subcellularLocation>
        <location evidence="1">Nucleus</location>
    </subcellularLocation>
</comment>
<dbReference type="InterPro" id="IPR000467">
    <property type="entry name" value="G_patch_dom"/>
</dbReference>
<dbReference type="STRING" id="269621.A0A238FQ71"/>
<keyword evidence="4" id="KW-0508">mRNA splicing</keyword>
<evidence type="ECO:0000256" key="3">
    <source>
        <dbReference type="ARBA" id="ARBA00022884"/>
    </source>
</evidence>
<feature type="region of interest" description="Disordered" evidence="6">
    <location>
        <begin position="1"/>
        <end position="178"/>
    </location>
</feature>
<dbReference type="Pfam" id="PF01585">
    <property type="entry name" value="G-patch"/>
    <property type="match status" value="1"/>
</dbReference>
<dbReference type="PANTHER" id="PTHR13288:SF8">
    <property type="entry name" value="SPLICING FACTOR 45"/>
    <property type="match status" value="1"/>
</dbReference>
<keyword evidence="2" id="KW-0507">mRNA processing</keyword>
<evidence type="ECO:0000256" key="2">
    <source>
        <dbReference type="ARBA" id="ARBA00022664"/>
    </source>
</evidence>
<feature type="compositionally biased region" description="Low complexity" evidence="6">
    <location>
        <begin position="11"/>
        <end position="35"/>
    </location>
</feature>
<feature type="compositionally biased region" description="Low complexity" evidence="6">
    <location>
        <begin position="257"/>
        <end position="268"/>
    </location>
</feature>
<protein>
    <submittedName>
        <fullName evidence="8">BQ2448_6585 protein</fullName>
    </submittedName>
</protein>
<organism evidence="8 9">
    <name type="scientific">Microbotryum intermedium</name>
    <dbReference type="NCBI Taxonomy" id="269621"/>
    <lineage>
        <taxon>Eukaryota</taxon>
        <taxon>Fungi</taxon>
        <taxon>Dikarya</taxon>
        <taxon>Basidiomycota</taxon>
        <taxon>Pucciniomycotina</taxon>
        <taxon>Microbotryomycetes</taxon>
        <taxon>Microbotryales</taxon>
        <taxon>Microbotryaceae</taxon>
        <taxon>Microbotryum</taxon>
    </lineage>
</organism>
<feature type="compositionally biased region" description="Low complexity" evidence="6">
    <location>
        <begin position="388"/>
        <end position="407"/>
    </location>
</feature>
<feature type="compositionally biased region" description="Low complexity" evidence="6">
    <location>
        <begin position="42"/>
        <end position="59"/>
    </location>
</feature>
<feature type="compositionally biased region" description="Basic and acidic residues" evidence="6">
    <location>
        <begin position="563"/>
        <end position="577"/>
    </location>
</feature>
<dbReference type="InterPro" id="IPR040052">
    <property type="entry name" value="RBM17"/>
</dbReference>
<evidence type="ECO:0000259" key="7">
    <source>
        <dbReference type="PROSITE" id="PS50174"/>
    </source>
</evidence>
<dbReference type="SMART" id="SM00443">
    <property type="entry name" value="G_patch"/>
    <property type="match status" value="1"/>
</dbReference>
<dbReference type="CDD" id="cd12374">
    <property type="entry name" value="RRM_UHM_SPF45_PUF60"/>
    <property type="match status" value="1"/>
</dbReference>